<keyword evidence="2" id="KW-1185">Reference proteome</keyword>
<gene>
    <name evidence="1" type="ORF">U27_06164</name>
</gene>
<dbReference type="Pfam" id="PF03966">
    <property type="entry name" value="Trm112p"/>
    <property type="match status" value="1"/>
</dbReference>
<evidence type="ECO:0000313" key="1">
    <source>
        <dbReference type="EMBL" id="GAK59187.1"/>
    </source>
</evidence>
<dbReference type="EMBL" id="DF820469">
    <property type="protein sequence ID" value="GAK59187.1"/>
    <property type="molecule type" value="Genomic_DNA"/>
</dbReference>
<accession>A0A081C3N2</accession>
<name>A0A081C3N2_VECG1</name>
<dbReference type="SUPFAM" id="SSF158997">
    <property type="entry name" value="Trm112p-like"/>
    <property type="match status" value="1"/>
</dbReference>
<protein>
    <submittedName>
        <fullName evidence="1">Uncharacterized protein</fullName>
    </submittedName>
</protein>
<sequence>MAIDQYLLDILACPETKEPVSLADDALIAKLNAAIAISALKNRAGEVITEKIDGGLVRQDQKYLYPIRDEIPIMLIDEGIPLDQLE</sequence>
<reference evidence="1" key="1">
    <citation type="journal article" date="2015" name="PeerJ">
        <title>First genomic representation of candidate bacterial phylum KSB3 points to enhanced environmental sensing as a trigger of wastewater bulking.</title>
        <authorList>
            <person name="Sekiguchi Y."/>
            <person name="Ohashi A."/>
            <person name="Parks D.H."/>
            <person name="Yamauchi T."/>
            <person name="Tyson G.W."/>
            <person name="Hugenholtz P."/>
        </authorList>
    </citation>
    <scope>NUCLEOTIDE SEQUENCE [LARGE SCALE GENOMIC DNA]</scope>
</reference>
<proteinExistence type="predicted"/>
<dbReference type="AlphaFoldDB" id="A0A081C3N2"/>
<dbReference type="STRING" id="1499967.U27_06164"/>
<dbReference type="eggNOG" id="COG2835">
    <property type="taxonomic scope" value="Bacteria"/>
</dbReference>
<dbReference type="Gene3D" id="2.20.25.10">
    <property type="match status" value="1"/>
</dbReference>
<dbReference type="HOGENOM" id="CLU_181422_0_0_0"/>
<dbReference type="Proteomes" id="UP000030661">
    <property type="component" value="Unassembled WGS sequence"/>
</dbReference>
<evidence type="ECO:0000313" key="2">
    <source>
        <dbReference type="Proteomes" id="UP000030661"/>
    </source>
</evidence>
<dbReference type="InterPro" id="IPR005651">
    <property type="entry name" value="Trm112-like"/>
</dbReference>
<organism evidence="1">
    <name type="scientific">Vecturithrix granuli</name>
    <dbReference type="NCBI Taxonomy" id="1499967"/>
    <lineage>
        <taxon>Bacteria</taxon>
        <taxon>Candidatus Moduliflexota</taxon>
        <taxon>Candidatus Vecturitrichia</taxon>
        <taxon>Candidatus Vecturitrichales</taxon>
        <taxon>Candidatus Vecturitrichaceae</taxon>
        <taxon>Candidatus Vecturithrix</taxon>
    </lineage>
</organism>